<evidence type="ECO:0000259" key="2">
    <source>
        <dbReference type="Pfam" id="PF06724"/>
    </source>
</evidence>
<feature type="transmembrane region" description="Helical" evidence="1">
    <location>
        <begin position="141"/>
        <end position="161"/>
    </location>
</feature>
<feature type="domain" description="DUF1206" evidence="2">
    <location>
        <begin position="188"/>
        <end position="257"/>
    </location>
</feature>
<sequence>MSDKAPAWVPPVMRAGYYARAAVYTIVGVLAFLAAVRGGQAQGTTNALADLRSAPLGVFALWVISIGLFAYMVWRLVDAALDLDDYGSDAKGMFARIGLAVTGLIHGAIGVSVAATAMGGGNGSDGGGAQSATQKLMSMPYGPWLVGIVGVITIGAGIYYMRKGWGEKYKKHIRVTPTTQKLDPAMKFGCIAEGVVVGLIGISILIAAINTDPSQAGGVGEALGQLRSMSFGRILLGAVGLGLIGFAIENAVEGTYRILPRYAGPDVMTMARQAKLKAEGKLHEATA</sequence>
<organism evidence="3 4">
    <name type="scientific">Sagittula marina</name>
    <dbReference type="NCBI Taxonomy" id="943940"/>
    <lineage>
        <taxon>Bacteria</taxon>
        <taxon>Pseudomonadati</taxon>
        <taxon>Pseudomonadota</taxon>
        <taxon>Alphaproteobacteria</taxon>
        <taxon>Rhodobacterales</taxon>
        <taxon>Roseobacteraceae</taxon>
        <taxon>Sagittula</taxon>
    </lineage>
</organism>
<feature type="transmembrane region" description="Helical" evidence="1">
    <location>
        <begin position="59"/>
        <end position="77"/>
    </location>
</feature>
<dbReference type="InterPro" id="IPR009597">
    <property type="entry name" value="DUF1206"/>
</dbReference>
<keyword evidence="1" id="KW-0812">Transmembrane</keyword>
<dbReference type="Proteomes" id="UP000541426">
    <property type="component" value="Unassembled WGS sequence"/>
</dbReference>
<evidence type="ECO:0000313" key="3">
    <source>
        <dbReference type="EMBL" id="MBB3985641.1"/>
    </source>
</evidence>
<accession>A0A7W6DM29</accession>
<protein>
    <recommendedName>
        <fullName evidence="2">DUF1206 domain-containing protein</fullName>
    </recommendedName>
</protein>
<reference evidence="3 4" key="1">
    <citation type="submission" date="2020-08" db="EMBL/GenBank/DDBJ databases">
        <title>Genomic Encyclopedia of Type Strains, Phase IV (KMG-IV): sequencing the most valuable type-strain genomes for metagenomic binning, comparative biology and taxonomic classification.</title>
        <authorList>
            <person name="Goeker M."/>
        </authorList>
    </citation>
    <scope>NUCLEOTIDE SEQUENCE [LARGE SCALE GENOMIC DNA]</scope>
    <source>
        <strain evidence="3 4">DSM 102235</strain>
    </source>
</reference>
<name>A0A7W6DM29_9RHOB</name>
<feature type="transmembrane region" description="Helical" evidence="1">
    <location>
        <begin position="190"/>
        <end position="210"/>
    </location>
</feature>
<gene>
    <name evidence="3" type="ORF">GGQ68_001974</name>
</gene>
<dbReference type="AlphaFoldDB" id="A0A7W6DM29"/>
<keyword evidence="1" id="KW-0472">Membrane</keyword>
<dbReference type="Pfam" id="PF06724">
    <property type="entry name" value="DUF1206"/>
    <property type="match status" value="3"/>
</dbReference>
<keyword evidence="1" id="KW-1133">Transmembrane helix</keyword>
<feature type="transmembrane region" description="Helical" evidence="1">
    <location>
        <begin position="97"/>
        <end position="121"/>
    </location>
</feature>
<dbReference type="RefSeq" id="WP_183965377.1">
    <property type="nucleotide sequence ID" value="NZ_BAABBZ010000018.1"/>
</dbReference>
<feature type="transmembrane region" description="Helical" evidence="1">
    <location>
        <begin position="21"/>
        <end position="39"/>
    </location>
</feature>
<feature type="domain" description="DUF1206" evidence="2">
    <location>
        <begin position="15"/>
        <end position="81"/>
    </location>
</feature>
<proteinExistence type="predicted"/>
<comment type="caution">
    <text evidence="3">The sequence shown here is derived from an EMBL/GenBank/DDBJ whole genome shotgun (WGS) entry which is preliminary data.</text>
</comment>
<evidence type="ECO:0000256" key="1">
    <source>
        <dbReference type="SAM" id="Phobius"/>
    </source>
</evidence>
<feature type="domain" description="DUF1206" evidence="2">
    <location>
        <begin position="97"/>
        <end position="165"/>
    </location>
</feature>
<keyword evidence="4" id="KW-1185">Reference proteome</keyword>
<feature type="transmembrane region" description="Helical" evidence="1">
    <location>
        <begin position="230"/>
        <end position="252"/>
    </location>
</feature>
<evidence type="ECO:0000313" key="4">
    <source>
        <dbReference type="Proteomes" id="UP000541426"/>
    </source>
</evidence>
<dbReference type="EMBL" id="JACIEJ010000004">
    <property type="protein sequence ID" value="MBB3985641.1"/>
    <property type="molecule type" value="Genomic_DNA"/>
</dbReference>